<comment type="caution">
    <text evidence="1">The sequence shown here is derived from an EMBL/GenBank/DDBJ whole genome shotgun (WGS) entry which is preliminary data.</text>
</comment>
<reference evidence="1 2" key="1">
    <citation type="journal article" date="2020" name="ISME J.">
        <title>Uncovering the hidden diversity of litter-decomposition mechanisms in mushroom-forming fungi.</title>
        <authorList>
            <person name="Floudas D."/>
            <person name="Bentzer J."/>
            <person name="Ahren D."/>
            <person name="Johansson T."/>
            <person name="Persson P."/>
            <person name="Tunlid A."/>
        </authorList>
    </citation>
    <scope>NUCLEOTIDE SEQUENCE [LARGE SCALE GENOMIC DNA]</scope>
    <source>
        <strain evidence="1 2">CBS 406.79</strain>
    </source>
</reference>
<organism evidence="1 2">
    <name type="scientific">Collybiopsis confluens</name>
    <dbReference type="NCBI Taxonomy" id="2823264"/>
    <lineage>
        <taxon>Eukaryota</taxon>
        <taxon>Fungi</taxon>
        <taxon>Dikarya</taxon>
        <taxon>Basidiomycota</taxon>
        <taxon>Agaricomycotina</taxon>
        <taxon>Agaricomycetes</taxon>
        <taxon>Agaricomycetidae</taxon>
        <taxon>Agaricales</taxon>
        <taxon>Marasmiineae</taxon>
        <taxon>Omphalotaceae</taxon>
        <taxon>Collybiopsis</taxon>
    </lineage>
</organism>
<evidence type="ECO:0000313" key="2">
    <source>
        <dbReference type="Proteomes" id="UP000518752"/>
    </source>
</evidence>
<dbReference type="PANTHER" id="PTHR10492">
    <property type="match status" value="1"/>
</dbReference>
<evidence type="ECO:0000313" key="1">
    <source>
        <dbReference type="EMBL" id="KAF5374725.1"/>
    </source>
</evidence>
<accession>A0A8H5H165</accession>
<keyword evidence="2" id="KW-1185">Reference proteome</keyword>
<sequence length="119" mass="13197">MQCGDTVESLVQAIYPGLNLIQSDNNNDEWFMERTILCAKNDAVDDLNFLCINGMQGNAQVYHSADEAIPDGAAQDEQFEYPVEYLNSINGSGLPVSKLHLNEIITQVDFISLPIYLSP</sequence>
<proteinExistence type="predicted"/>
<dbReference type="AlphaFoldDB" id="A0A8H5H165"/>
<dbReference type="OrthoDB" id="2641892at2759"/>
<dbReference type="PANTHER" id="PTHR10492:SF57">
    <property type="entry name" value="ATP-DEPENDENT DNA HELICASE"/>
    <property type="match status" value="1"/>
</dbReference>
<evidence type="ECO:0008006" key="3">
    <source>
        <dbReference type="Google" id="ProtNLM"/>
    </source>
</evidence>
<gene>
    <name evidence="1" type="ORF">D9757_011786</name>
</gene>
<protein>
    <recommendedName>
        <fullName evidence="3">ATP-dependent DNA helicase</fullName>
    </recommendedName>
</protein>
<dbReference type="Proteomes" id="UP000518752">
    <property type="component" value="Unassembled WGS sequence"/>
</dbReference>
<dbReference type="EMBL" id="JAACJN010000099">
    <property type="protein sequence ID" value="KAF5374725.1"/>
    <property type="molecule type" value="Genomic_DNA"/>
</dbReference>
<name>A0A8H5H165_9AGAR</name>